<feature type="compositionally biased region" description="Polar residues" evidence="1">
    <location>
        <begin position="11"/>
        <end position="20"/>
    </location>
</feature>
<protein>
    <submittedName>
        <fullName evidence="2">Uncharacterized protein</fullName>
    </submittedName>
</protein>
<dbReference type="EMBL" id="QKYT01000804">
    <property type="protein sequence ID" value="RIA81403.1"/>
    <property type="molecule type" value="Genomic_DNA"/>
</dbReference>
<keyword evidence="3" id="KW-1185">Reference proteome</keyword>
<sequence length="85" mass="9533">MTSKNTKKITPANNKNINTNVKRHTNEHSKRTISEQSNLLVEITTEPALTCKEASQTIIDLSDDLPELTKEIFGSKNYSSRTAKN</sequence>
<reference evidence="2 3" key="1">
    <citation type="submission" date="2018-06" db="EMBL/GenBank/DDBJ databases">
        <title>Comparative genomics reveals the genomic features of Rhizophagus irregularis, R. cerebriforme, R. diaphanum and Gigaspora rosea, and their symbiotic lifestyle signature.</title>
        <authorList>
            <person name="Morin E."/>
            <person name="San Clemente H."/>
            <person name="Chen E.C.H."/>
            <person name="De La Providencia I."/>
            <person name="Hainaut M."/>
            <person name="Kuo A."/>
            <person name="Kohler A."/>
            <person name="Murat C."/>
            <person name="Tang N."/>
            <person name="Roy S."/>
            <person name="Loubradou J."/>
            <person name="Henrissat B."/>
            <person name="Grigoriev I.V."/>
            <person name="Corradi N."/>
            <person name="Roux C."/>
            <person name="Martin F.M."/>
        </authorList>
    </citation>
    <scope>NUCLEOTIDE SEQUENCE [LARGE SCALE GENOMIC DNA]</scope>
    <source>
        <strain evidence="2 3">DAOM 227022</strain>
    </source>
</reference>
<evidence type="ECO:0000313" key="2">
    <source>
        <dbReference type="EMBL" id="RIA81403.1"/>
    </source>
</evidence>
<proteinExistence type="predicted"/>
<dbReference type="Proteomes" id="UP000265703">
    <property type="component" value="Unassembled WGS sequence"/>
</dbReference>
<dbReference type="AlphaFoldDB" id="A0A397S4R5"/>
<accession>A0A397S4R5</accession>
<evidence type="ECO:0000313" key="3">
    <source>
        <dbReference type="Proteomes" id="UP000265703"/>
    </source>
</evidence>
<organism evidence="2 3">
    <name type="scientific">Glomus cerebriforme</name>
    <dbReference type="NCBI Taxonomy" id="658196"/>
    <lineage>
        <taxon>Eukaryota</taxon>
        <taxon>Fungi</taxon>
        <taxon>Fungi incertae sedis</taxon>
        <taxon>Mucoromycota</taxon>
        <taxon>Glomeromycotina</taxon>
        <taxon>Glomeromycetes</taxon>
        <taxon>Glomerales</taxon>
        <taxon>Glomeraceae</taxon>
        <taxon>Glomus</taxon>
    </lineage>
</organism>
<comment type="caution">
    <text evidence="2">The sequence shown here is derived from an EMBL/GenBank/DDBJ whole genome shotgun (WGS) entry which is preliminary data.</text>
</comment>
<name>A0A397S4R5_9GLOM</name>
<feature type="compositionally biased region" description="Basic and acidic residues" evidence="1">
    <location>
        <begin position="24"/>
        <end position="33"/>
    </location>
</feature>
<feature type="region of interest" description="Disordered" evidence="1">
    <location>
        <begin position="1"/>
        <end position="33"/>
    </location>
</feature>
<gene>
    <name evidence="2" type="ORF">C1645_837084</name>
</gene>
<evidence type="ECO:0000256" key="1">
    <source>
        <dbReference type="SAM" id="MobiDB-lite"/>
    </source>
</evidence>